<dbReference type="InterPro" id="IPR050143">
    <property type="entry name" value="TRIM/RBCC"/>
</dbReference>
<dbReference type="AlphaFoldDB" id="A0A9D3XNZ6"/>
<sequence>MGQDMLESTCSKAAVVERIVVHIQRQLEFLKQERDEVLGFKRSGEMKTQTLLKQAETQRQRIVSEFQQVRQLLEEKQRLLLAQLDEINKDILKRQNNYIAKITEEISRLDHLISELKGKCQQPASEFLQEKIQAHLESLREDREKLLGFKETGEGKSQTYLQLQQFLQKQERLLLARLENLEKEILKIQNDNVTKLSEEISCLSDQISELEGKCQKPANEFLQVRLS</sequence>
<feature type="coiled-coil region" evidence="1">
    <location>
        <begin position="52"/>
        <end position="119"/>
    </location>
</feature>
<gene>
    <name evidence="2" type="ORF">KIL84_004097</name>
</gene>
<protein>
    <submittedName>
        <fullName evidence="2">Uncharacterized protein</fullName>
    </submittedName>
</protein>
<evidence type="ECO:0000313" key="3">
    <source>
        <dbReference type="Proteomes" id="UP000827986"/>
    </source>
</evidence>
<name>A0A9D3XNZ6_9SAUR</name>
<feature type="coiled-coil region" evidence="1">
    <location>
        <begin position="164"/>
        <end position="213"/>
    </location>
</feature>
<accession>A0A9D3XNZ6</accession>
<organism evidence="2 3">
    <name type="scientific">Mauremys mutica</name>
    <name type="common">yellowpond turtle</name>
    <dbReference type="NCBI Taxonomy" id="74926"/>
    <lineage>
        <taxon>Eukaryota</taxon>
        <taxon>Metazoa</taxon>
        <taxon>Chordata</taxon>
        <taxon>Craniata</taxon>
        <taxon>Vertebrata</taxon>
        <taxon>Euteleostomi</taxon>
        <taxon>Archelosauria</taxon>
        <taxon>Testudinata</taxon>
        <taxon>Testudines</taxon>
        <taxon>Cryptodira</taxon>
        <taxon>Durocryptodira</taxon>
        <taxon>Testudinoidea</taxon>
        <taxon>Geoemydidae</taxon>
        <taxon>Geoemydinae</taxon>
        <taxon>Mauremys</taxon>
    </lineage>
</organism>
<keyword evidence="3" id="KW-1185">Reference proteome</keyword>
<dbReference type="PANTHER" id="PTHR24103">
    <property type="entry name" value="E3 UBIQUITIN-PROTEIN LIGASE TRIM"/>
    <property type="match status" value="1"/>
</dbReference>
<keyword evidence="1" id="KW-0175">Coiled coil</keyword>
<dbReference type="EMBL" id="JAHDVG010000466">
    <property type="protein sequence ID" value="KAH1182605.1"/>
    <property type="molecule type" value="Genomic_DNA"/>
</dbReference>
<reference evidence="2" key="1">
    <citation type="submission" date="2021-09" db="EMBL/GenBank/DDBJ databases">
        <title>The genome of Mauremys mutica provides insights into the evolution of semi-aquatic lifestyle.</title>
        <authorList>
            <person name="Gong S."/>
            <person name="Gao Y."/>
        </authorList>
    </citation>
    <scope>NUCLEOTIDE SEQUENCE</scope>
    <source>
        <strain evidence="2">MM-2020</strain>
        <tissue evidence="2">Muscle</tissue>
    </source>
</reference>
<evidence type="ECO:0000256" key="1">
    <source>
        <dbReference type="SAM" id="Coils"/>
    </source>
</evidence>
<proteinExistence type="predicted"/>
<evidence type="ECO:0000313" key="2">
    <source>
        <dbReference type="EMBL" id="KAH1182605.1"/>
    </source>
</evidence>
<comment type="caution">
    <text evidence="2">The sequence shown here is derived from an EMBL/GenBank/DDBJ whole genome shotgun (WGS) entry which is preliminary data.</text>
</comment>
<dbReference type="Proteomes" id="UP000827986">
    <property type="component" value="Unassembled WGS sequence"/>
</dbReference>